<reference evidence="1 2" key="1">
    <citation type="submission" date="2017-02" db="EMBL/GenBank/DDBJ databases">
        <authorList>
            <consortium name="Pathogen Informatics"/>
        </authorList>
    </citation>
    <scope>NUCLEOTIDE SEQUENCE [LARGE SCALE GENOMIC DNA]</scope>
    <source>
        <strain evidence="1 2">VRECD0157</strain>
    </source>
</reference>
<dbReference type="AlphaFoldDB" id="A0A9X8WRV7"/>
<proteinExistence type="predicted"/>
<dbReference type="RefSeq" id="WP_021402205.1">
    <property type="nucleotide sequence ID" value="NZ_CAADAQ010000012.1"/>
</dbReference>
<dbReference type="EMBL" id="FUPS01000014">
    <property type="protein sequence ID" value="SJT00650.1"/>
    <property type="molecule type" value="Genomic_DNA"/>
</dbReference>
<dbReference type="Proteomes" id="UP000189137">
    <property type="component" value="Unassembled WGS sequence"/>
</dbReference>
<sequence length="323" mass="36543">MAIDIIALKDLSNDILNGKVKNYAQCEDALRKEIIDICGGKWGQYTFFENKYKIFQILSETITDKVNRLTEEAFSDFCDVENFDLGSKKEFTVKNTDLLRIANIAEGKNSTRRQRLLEKKVPTSAFKLAIAIYEEFDRFITGRIDWSEMVDRVSSTFQHHIAEAIASTMEGAYTSVHTNLKTSAAYSDRDLKKIVNKVKGATGQSVAIYGTPEAVGNIEGVGADLDKDDKRNFGYVKNFSGTPVIELPNYYDVERDKWALSNNILYVIPNDEKIIKLGFEGDTLIIENTDGTVRDDQQIEMFMSRKMHLGVVVASKFGMYKIQ</sequence>
<gene>
    <name evidence="1" type="ORF">SAMEA3375112_03409</name>
</gene>
<accession>A0A9X8WRV7</accession>
<comment type="caution">
    <text evidence="1">The sequence shown here is derived from an EMBL/GenBank/DDBJ whole genome shotgun (WGS) entry which is preliminary data.</text>
</comment>
<evidence type="ECO:0000313" key="1">
    <source>
        <dbReference type="EMBL" id="SJT00650.1"/>
    </source>
</evidence>
<name>A0A9X8WRV7_CLODI</name>
<protein>
    <submittedName>
        <fullName evidence="1">Uncharacterized protein</fullName>
    </submittedName>
</protein>
<evidence type="ECO:0000313" key="2">
    <source>
        <dbReference type="Proteomes" id="UP000189137"/>
    </source>
</evidence>
<organism evidence="1 2">
    <name type="scientific">Clostridioides difficile</name>
    <name type="common">Peptoclostridium difficile</name>
    <dbReference type="NCBI Taxonomy" id="1496"/>
    <lineage>
        <taxon>Bacteria</taxon>
        <taxon>Bacillati</taxon>
        <taxon>Bacillota</taxon>
        <taxon>Clostridia</taxon>
        <taxon>Peptostreptococcales</taxon>
        <taxon>Peptostreptococcaceae</taxon>
        <taxon>Clostridioides</taxon>
    </lineage>
</organism>